<dbReference type="Pfam" id="PF00486">
    <property type="entry name" value="Trans_reg_C"/>
    <property type="match status" value="1"/>
</dbReference>
<evidence type="ECO:0000313" key="11">
    <source>
        <dbReference type="Proteomes" id="UP000223071"/>
    </source>
</evidence>
<accession>A0A2A9HEK0</accession>
<dbReference type="InterPro" id="IPR001789">
    <property type="entry name" value="Sig_transdc_resp-reg_receiver"/>
</dbReference>
<dbReference type="PROSITE" id="PS51755">
    <property type="entry name" value="OMPR_PHOB"/>
    <property type="match status" value="1"/>
</dbReference>
<feature type="DNA-binding region" description="OmpR/PhoB-type" evidence="7">
    <location>
        <begin position="121"/>
        <end position="224"/>
    </location>
</feature>
<dbReference type="SUPFAM" id="SSF46894">
    <property type="entry name" value="C-terminal effector domain of the bipartite response regulators"/>
    <property type="match status" value="1"/>
</dbReference>
<keyword evidence="11" id="KW-1185">Reference proteome</keyword>
<keyword evidence="5" id="KW-0804">Transcription</keyword>
<dbReference type="PANTHER" id="PTHR48111:SF1">
    <property type="entry name" value="TWO-COMPONENT RESPONSE REGULATOR ORR33"/>
    <property type="match status" value="1"/>
</dbReference>
<evidence type="ECO:0000259" key="8">
    <source>
        <dbReference type="PROSITE" id="PS50110"/>
    </source>
</evidence>
<evidence type="ECO:0000256" key="4">
    <source>
        <dbReference type="ARBA" id="ARBA00023125"/>
    </source>
</evidence>
<dbReference type="GO" id="GO:0005829">
    <property type="term" value="C:cytosol"/>
    <property type="evidence" value="ECO:0007669"/>
    <property type="project" value="TreeGrafter"/>
</dbReference>
<evidence type="ECO:0000256" key="6">
    <source>
        <dbReference type="PROSITE-ProRule" id="PRU00169"/>
    </source>
</evidence>
<evidence type="ECO:0000256" key="7">
    <source>
        <dbReference type="PROSITE-ProRule" id="PRU01091"/>
    </source>
</evidence>
<protein>
    <submittedName>
        <fullName evidence="10">DNA-binding response OmpR family regulator</fullName>
    </submittedName>
</protein>
<gene>
    <name evidence="10" type="ORF">A9A59_1677</name>
</gene>
<reference evidence="10 11" key="1">
    <citation type="submission" date="2017-09" db="EMBL/GenBank/DDBJ databases">
        <title>Sequencing the genomes of two abundant thermophiles in Great Basin hot springs: Thermocrinis jamiesonii and novel Chloroflexi Thermoflexus hugenholtzii.</title>
        <authorList>
            <person name="Hedlund B."/>
        </authorList>
    </citation>
    <scope>NUCLEOTIDE SEQUENCE [LARGE SCALE GENOMIC DNA]</scope>
    <source>
        <strain evidence="10 11">G233</strain>
    </source>
</reference>
<dbReference type="GO" id="GO:0000156">
    <property type="term" value="F:phosphorelay response regulator activity"/>
    <property type="evidence" value="ECO:0007669"/>
    <property type="project" value="TreeGrafter"/>
</dbReference>
<dbReference type="CDD" id="cd00383">
    <property type="entry name" value="trans_reg_C"/>
    <property type="match status" value="1"/>
</dbReference>
<evidence type="ECO:0000256" key="2">
    <source>
        <dbReference type="ARBA" id="ARBA00023012"/>
    </source>
</evidence>
<dbReference type="PROSITE" id="PS50110">
    <property type="entry name" value="RESPONSE_REGULATORY"/>
    <property type="match status" value="1"/>
</dbReference>
<dbReference type="EMBL" id="PDJQ01000001">
    <property type="protein sequence ID" value="PFG74447.1"/>
    <property type="molecule type" value="Genomic_DNA"/>
</dbReference>
<feature type="domain" description="Response regulatory" evidence="8">
    <location>
        <begin position="3"/>
        <end position="120"/>
    </location>
</feature>
<feature type="modified residue" description="4-aspartylphosphate" evidence="6">
    <location>
        <position position="52"/>
    </location>
</feature>
<evidence type="ECO:0000313" key="10">
    <source>
        <dbReference type="EMBL" id="PFG74447.1"/>
    </source>
</evidence>
<dbReference type="InterPro" id="IPR036388">
    <property type="entry name" value="WH-like_DNA-bd_sf"/>
</dbReference>
<keyword evidence="3" id="KW-0805">Transcription regulation</keyword>
<dbReference type="InterPro" id="IPR016032">
    <property type="entry name" value="Sig_transdc_resp-reg_C-effctor"/>
</dbReference>
<dbReference type="GO" id="GO:0032993">
    <property type="term" value="C:protein-DNA complex"/>
    <property type="evidence" value="ECO:0007669"/>
    <property type="project" value="TreeGrafter"/>
</dbReference>
<dbReference type="InterPro" id="IPR039420">
    <property type="entry name" value="WalR-like"/>
</dbReference>
<organism evidence="10 11">
    <name type="scientific">Tepidiforma thermophila (strain KCTC 52669 / CGMCC 1.13589 / G233)</name>
    <dbReference type="NCBI Taxonomy" id="2761530"/>
    <lineage>
        <taxon>Bacteria</taxon>
        <taxon>Bacillati</taxon>
        <taxon>Chloroflexota</taxon>
        <taxon>Tepidiformia</taxon>
        <taxon>Tepidiformales</taxon>
        <taxon>Tepidiformaceae</taxon>
        <taxon>Tepidiforma</taxon>
    </lineage>
</organism>
<dbReference type="AlphaFoldDB" id="A0A2A9HEK0"/>
<evidence type="ECO:0000256" key="3">
    <source>
        <dbReference type="ARBA" id="ARBA00023015"/>
    </source>
</evidence>
<dbReference type="Gene3D" id="3.40.50.2300">
    <property type="match status" value="1"/>
</dbReference>
<keyword evidence="1 6" id="KW-0597">Phosphoprotein</keyword>
<evidence type="ECO:0000256" key="5">
    <source>
        <dbReference type="ARBA" id="ARBA00023163"/>
    </source>
</evidence>
<feature type="domain" description="OmpR/PhoB-type" evidence="9">
    <location>
        <begin position="121"/>
        <end position="224"/>
    </location>
</feature>
<keyword evidence="2" id="KW-0902">Two-component regulatory system</keyword>
<evidence type="ECO:0000256" key="1">
    <source>
        <dbReference type="ARBA" id="ARBA00022553"/>
    </source>
</evidence>
<dbReference type="PANTHER" id="PTHR48111">
    <property type="entry name" value="REGULATOR OF RPOS"/>
    <property type="match status" value="1"/>
</dbReference>
<dbReference type="Gene3D" id="1.10.10.10">
    <property type="entry name" value="Winged helix-like DNA-binding domain superfamily/Winged helix DNA-binding domain"/>
    <property type="match status" value="1"/>
</dbReference>
<keyword evidence="4 7" id="KW-0238">DNA-binding</keyword>
<dbReference type="InterPro" id="IPR011006">
    <property type="entry name" value="CheY-like_superfamily"/>
</dbReference>
<evidence type="ECO:0000259" key="9">
    <source>
        <dbReference type="PROSITE" id="PS51755"/>
    </source>
</evidence>
<proteinExistence type="predicted"/>
<dbReference type="Proteomes" id="UP000223071">
    <property type="component" value="Unassembled WGS sequence"/>
</dbReference>
<dbReference type="SUPFAM" id="SSF52172">
    <property type="entry name" value="CheY-like"/>
    <property type="match status" value="1"/>
</dbReference>
<comment type="caution">
    <text evidence="10">The sequence shown here is derived from an EMBL/GenBank/DDBJ whole genome shotgun (WGS) entry which is preliminary data.</text>
</comment>
<sequence length="224" mass="25066">MPSVFVISREPRTRSAIADYVRARGYDAATADSYDRAMETLGSSVFDALIVDVQGVPRGENGASFAQFNQWLAQVLQKQPPAMIYLLHKGARRPHFRIEGAVVKKPFPLEAIGEALRERIGLPRHRGNERGLDLDLASNTLRCGERQVHLTNIEATLLAYLMEHEGETLHPRDLLVDVWQYHDAAGASTLVRAHVSNLRRKLREVLGTSDAIQTIRGKGYRFIA</sequence>
<dbReference type="SMART" id="SM00862">
    <property type="entry name" value="Trans_reg_C"/>
    <property type="match status" value="1"/>
</dbReference>
<name>A0A2A9HEK0_TEPT2</name>
<dbReference type="GO" id="GO:0000976">
    <property type="term" value="F:transcription cis-regulatory region binding"/>
    <property type="evidence" value="ECO:0007669"/>
    <property type="project" value="TreeGrafter"/>
</dbReference>
<dbReference type="GO" id="GO:0006355">
    <property type="term" value="P:regulation of DNA-templated transcription"/>
    <property type="evidence" value="ECO:0007669"/>
    <property type="project" value="InterPro"/>
</dbReference>
<dbReference type="InterPro" id="IPR001867">
    <property type="entry name" value="OmpR/PhoB-type_DNA-bd"/>
</dbReference>